<feature type="transmembrane region" description="Helical" evidence="1">
    <location>
        <begin position="58"/>
        <end position="76"/>
    </location>
</feature>
<name>A0AB33BMX2_9LACO</name>
<keyword evidence="1" id="KW-0472">Membrane</keyword>
<keyword evidence="1" id="KW-0812">Transmembrane</keyword>
<dbReference type="Proteomes" id="UP000093346">
    <property type="component" value="Chromosome"/>
</dbReference>
<reference evidence="2 3" key="1">
    <citation type="submission" date="2016-03" db="EMBL/GenBank/DDBJ databases">
        <title>Pediococcus and Lactobacillus from brewery environment - whole genome sequencing and assembly.</title>
        <authorList>
            <person name="Behr J."/>
            <person name="Geissler A.J."/>
            <person name="Vogel R.F."/>
        </authorList>
    </citation>
    <scope>NUCLEOTIDE SEQUENCE [LARGE SCALE GENOMIC DNA]</scope>
    <source>
        <strain evidence="2 3">TMW 1.481</strain>
    </source>
</reference>
<keyword evidence="1" id="KW-1133">Transmembrane helix</keyword>
<sequence length="83" mass="9036">MKNMLKTIKDFLKKTALINEDGKVNGGLVVSVSMLAIVLIQQVLAIFNVNISVHSDQLMGVINTLLTIGAMLGLVYDFNSDNK</sequence>
<evidence type="ECO:0000313" key="2">
    <source>
        <dbReference type="EMBL" id="ANZ59357.1"/>
    </source>
</evidence>
<dbReference type="EMBL" id="CP014907">
    <property type="protein sequence ID" value="ANZ59357.1"/>
    <property type="molecule type" value="Genomic_DNA"/>
</dbReference>
<gene>
    <name evidence="2" type="ORF">AYR59_04720</name>
</gene>
<accession>A0AB33BMX2</accession>
<proteinExistence type="predicted"/>
<dbReference type="AlphaFoldDB" id="A0AB33BMX2"/>
<evidence type="ECO:0000256" key="1">
    <source>
        <dbReference type="SAM" id="Phobius"/>
    </source>
</evidence>
<evidence type="ECO:0008006" key="4">
    <source>
        <dbReference type="Google" id="ProtNLM"/>
    </source>
</evidence>
<protein>
    <recommendedName>
        <fullName evidence="4">Holin</fullName>
    </recommendedName>
</protein>
<organism evidence="2 3">
    <name type="scientific">Fructilactobacillus lindneri</name>
    <dbReference type="NCBI Taxonomy" id="53444"/>
    <lineage>
        <taxon>Bacteria</taxon>
        <taxon>Bacillati</taxon>
        <taxon>Bacillota</taxon>
        <taxon>Bacilli</taxon>
        <taxon>Lactobacillales</taxon>
        <taxon>Lactobacillaceae</taxon>
        <taxon>Fructilactobacillus</taxon>
    </lineage>
</organism>
<dbReference type="KEGG" id="lle:AYR59_04720"/>
<feature type="transmembrane region" description="Helical" evidence="1">
    <location>
        <begin position="28"/>
        <end position="51"/>
    </location>
</feature>
<evidence type="ECO:0000313" key="3">
    <source>
        <dbReference type="Proteomes" id="UP000093346"/>
    </source>
</evidence>
<dbReference type="RefSeq" id="WP_065868721.1">
    <property type="nucleotide sequence ID" value="NZ_CP014907.1"/>
</dbReference>